<dbReference type="AlphaFoldDB" id="A0A3N6UPN7"/>
<sequence length="171" mass="19334">MKMNEIIPFCKDIRAVMENMKKSDHCSDSSLSMSTFPEGCCEDTSQILAYLLHQYFGIVPEVITGKYYKSLNEGTPCGLSNGNSHAWIVVNDHIIDLTADQFNDRGYNHPSIMITTDSTFHDLFSDRREALQPLPCKDGVLTMELSFTASKIEKALLEKGWIYRDKSSPQL</sequence>
<keyword evidence="2" id="KW-1185">Reference proteome</keyword>
<dbReference type="Proteomes" id="UP000279457">
    <property type="component" value="Unassembled WGS sequence"/>
</dbReference>
<gene>
    <name evidence="1" type="ORF">EB241_11555</name>
</gene>
<dbReference type="OrthoDB" id="9155675at2"/>
<proteinExistence type="predicted"/>
<dbReference type="RefSeq" id="WP_124233276.1">
    <property type="nucleotide sequence ID" value="NZ_RHHM01000008.1"/>
</dbReference>
<reference evidence="1 2" key="1">
    <citation type="submission" date="2018-10" db="EMBL/GenBank/DDBJ databases">
        <title>Draft genome sequence for the type isolate of Erwinia psidii, agent causal of bacterial blight in guava (Psidium guajava) and wilt and die-back of Eucalyptus spp.</title>
        <authorList>
            <person name="Hermenegildo P.S."/>
            <person name="Santos S.A."/>
            <person name="Guimaraes L.M.S."/>
            <person name="Vidigal P.M.P."/>
            <person name="Pereira I.C."/>
            <person name="Badel J.L."/>
            <person name="Alfenas-Zerbini P."/>
            <person name="Ferreira M.A.S.V."/>
            <person name="Alfenas A.C."/>
        </authorList>
    </citation>
    <scope>NUCLEOTIDE SEQUENCE [LARGE SCALE GENOMIC DNA]</scope>
    <source>
        <strain evidence="1 2">IBSBF 435</strain>
    </source>
</reference>
<evidence type="ECO:0000313" key="2">
    <source>
        <dbReference type="Proteomes" id="UP000279457"/>
    </source>
</evidence>
<protein>
    <submittedName>
        <fullName evidence="1">Uncharacterized protein</fullName>
    </submittedName>
</protein>
<organism evidence="1 2">
    <name type="scientific">Erwinia psidii</name>
    <dbReference type="NCBI Taxonomy" id="69224"/>
    <lineage>
        <taxon>Bacteria</taxon>
        <taxon>Pseudomonadati</taxon>
        <taxon>Pseudomonadota</taxon>
        <taxon>Gammaproteobacteria</taxon>
        <taxon>Enterobacterales</taxon>
        <taxon>Erwiniaceae</taxon>
        <taxon>Erwinia</taxon>
    </lineage>
</organism>
<comment type="caution">
    <text evidence="1">The sequence shown here is derived from an EMBL/GenBank/DDBJ whole genome shotgun (WGS) entry which is preliminary data.</text>
</comment>
<name>A0A3N6UPN7_9GAMM</name>
<accession>A0A3N6UPN7</accession>
<dbReference type="EMBL" id="RHHM01000008">
    <property type="protein sequence ID" value="RQM37919.1"/>
    <property type="molecule type" value="Genomic_DNA"/>
</dbReference>
<evidence type="ECO:0000313" key="1">
    <source>
        <dbReference type="EMBL" id="RQM37919.1"/>
    </source>
</evidence>